<dbReference type="Proteomes" id="UP000271469">
    <property type="component" value="Chromosome"/>
</dbReference>
<dbReference type="KEGG" id="gom:D7316_03422"/>
<dbReference type="SUPFAM" id="SSF58104">
    <property type="entry name" value="Methyl-accepting chemotaxis protein (MCP) signaling domain"/>
    <property type="match status" value="1"/>
</dbReference>
<keyword evidence="1" id="KW-0472">Membrane</keyword>
<gene>
    <name evidence="2" type="ORF">D7316_03422</name>
</gene>
<reference evidence="2 3" key="1">
    <citation type="submission" date="2018-11" db="EMBL/GenBank/DDBJ databases">
        <title>Gordonia insulae sp. nov., isolated from an island soil.</title>
        <authorList>
            <person name="Kim Y.S."/>
            <person name="Kim S.B."/>
        </authorList>
    </citation>
    <scope>NUCLEOTIDE SEQUENCE [LARGE SCALE GENOMIC DNA]</scope>
    <source>
        <strain evidence="2 3">MMS17-SY073</strain>
    </source>
</reference>
<protein>
    <recommendedName>
        <fullName evidence="4">Chromosome partition protein Smc</fullName>
    </recommendedName>
</protein>
<organism evidence="2 3">
    <name type="scientific">Gordonia insulae</name>
    <dbReference type="NCBI Taxonomy" id="2420509"/>
    <lineage>
        <taxon>Bacteria</taxon>
        <taxon>Bacillati</taxon>
        <taxon>Actinomycetota</taxon>
        <taxon>Actinomycetes</taxon>
        <taxon>Mycobacteriales</taxon>
        <taxon>Gordoniaceae</taxon>
        <taxon>Gordonia</taxon>
    </lineage>
</organism>
<dbReference type="OrthoDB" id="4482592at2"/>
<proteinExistence type="predicted"/>
<dbReference type="EMBL" id="CP033972">
    <property type="protein sequence ID" value="AZG46817.1"/>
    <property type="molecule type" value="Genomic_DNA"/>
</dbReference>
<sequence length="213" mass="22067">MTSTRTWIGIVVCLGLIPAVVLCLIHGFIPQWRDLSDPLGRPSTLSNELIVSADQLDKLTAEMAPKHATLSVTIQDISPLARSLTELTTLAAQLPDSARTVNAATTSVAGTARPLPDMISDLVANSGQASTTVGNMTGAVSGVTARLDDVDSQMSSVQTTLKTLGPKATTISKTLNTIEEEAARVAALGPLLAVLGPAVNGPKRPAPHTTTGR</sequence>
<dbReference type="Gene3D" id="1.10.287.950">
    <property type="entry name" value="Methyl-accepting chemotaxis protein"/>
    <property type="match status" value="1"/>
</dbReference>
<evidence type="ECO:0000313" key="3">
    <source>
        <dbReference type="Proteomes" id="UP000271469"/>
    </source>
</evidence>
<feature type="transmembrane region" description="Helical" evidence="1">
    <location>
        <begin position="6"/>
        <end position="29"/>
    </location>
</feature>
<keyword evidence="3" id="KW-1185">Reference proteome</keyword>
<dbReference type="RefSeq" id="WP_124709275.1">
    <property type="nucleotide sequence ID" value="NZ_CP033972.1"/>
</dbReference>
<keyword evidence="1" id="KW-0812">Transmembrane</keyword>
<keyword evidence="1" id="KW-1133">Transmembrane helix</keyword>
<evidence type="ECO:0000256" key="1">
    <source>
        <dbReference type="SAM" id="Phobius"/>
    </source>
</evidence>
<name>A0A3G8JP01_9ACTN</name>
<evidence type="ECO:0008006" key="4">
    <source>
        <dbReference type="Google" id="ProtNLM"/>
    </source>
</evidence>
<dbReference type="AlphaFoldDB" id="A0A3G8JP01"/>
<evidence type="ECO:0000313" key="2">
    <source>
        <dbReference type="EMBL" id="AZG46817.1"/>
    </source>
</evidence>
<accession>A0A3G8JP01</accession>